<dbReference type="InterPro" id="IPR011050">
    <property type="entry name" value="Pectin_lyase_fold/virulence"/>
</dbReference>
<evidence type="ECO:0000259" key="1">
    <source>
        <dbReference type="Pfam" id="PF12708"/>
    </source>
</evidence>
<reference evidence="3" key="1">
    <citation type="journal article" date="2017" name="bioRxiv">
        <title>Comparative analysis of the genomes of Stylophora pistillata and Acropora digitifera provides evidence for extensive differences between species of corals.</title>
        <authorList>
            <person name="Voolstra C.R."/>
            <person name="Li Y."/>
            <person name="Liew Y.J."/>
            <person name="Baumgarten S."/>
            <person name="Zoccola D."/>
            <person name="Flot J.-F."/>
            <person name="Tambutte S."/>
            <person name="Allemand D."/>
            <person name="Aranda M."/>
        </authorList>
    </citation>
    <scope>NUCLEOTIDE SEQUENCE [LARGE SCALE GENOMIC DNA]</scope>
</reference>
<proteinExistence type="predicted"/>
<dbReference type="EMBL" id="LSMT01000088">
    <property type="protein sequence ID" value="PFX28170.1"/>
    <property type="molecule type" value="Genomic_DNA"/>
</dbReference>
<comment type="caution">
    <text evidence="2">The sequence shown here is derived from an EMBL/GenBank/DDBJ whole genome shotgun (WGS) entry which is preliminary data.</text>
</comment>
<feature type="domain" description="Rhamnogalacturonase A/B/Epimerase-like pectate lyase" evidence="1">
    <location>
        <begin position="37"/>
        <end position="139"/>
    </location>
</feature>
<protein>
    <recommendedName>
        <fullName evidence="1">Rhamnogalacturonase A/B/Epimerase-like pectate lyase domain-containing protein</fullName>
    </recommendedName>
</protein>
<dbReference type="OrthoDB" id="1046782at2759"/>
<dbReference type="AlphaFoldDB" id="A0A2B4SH23"/>
<organism evidence="2 3">
    <name type="scientific">Stylophora pistillata</name>
    <name type="common">Smooth cauliflower coral</name>
    <dbReference type="NCBI Taxonomy" id="50429"/>
    <lineage>
        <taxon>Eukaryota</taxon>
        <taxon>Metazoa</taxon>
        <taxon>Cnidaria</taxon>
        <taxon>Anthozoa</taxon>
        <taxon>Hexacorallia</taxon>
        <taxon>Scleractinia</taxon>
        <taxon>Astrocoeniina</taxon>
        <taxon>Pocilloporidae</taxon>
        <taxon>Stylophora</taxon>
    </lineage>
</organism>
<accession>A0A2B4SH23</accession>
<dbReference type="Gene3D" id="2.160.20.10">
    <property type="entry name" value="Single-stranded right-handed beta-helix, Pectin lyase-like"/>
    <property type="match status" value="1"/>
</dbReference>
<name>A0A2B4SH23_STYPI</name>
<evidence type="ECO:0000313" key="2">
    <source>
        <dbReference type="EMBL" id="PFX28170.1"/>
    </source>
</evidence>
<evidence type="ECO:0000313" key="3">
    <source>
        <dbReference type="Proteomes" id="UP000225706"/>
    </source>
</evidence>
<sequence length="272" mass="29837">MISILVVLLAPNNLKRSDDVPTAMTNVKQPGGSLTAVVGDGKTADDTSAIQAIVNHVAGSTNNKVFFSRGEYLVSGDITISGSVELHETHSGIVVIKASNPHAIQLYSTSPVKFVSLKYLYFNRILVEFNGGTQESSATNDITIESCVFFSSSSPSSIEEIDLQLDMQMLGNSSVYRNVFFTGFREDEDIYYSVSVFEILGTIDPTEYACVWLTNGNLSQHHVYTDNIYYGTATPVKLQANEGTLSYETGDIDQEFKDLYSYPAYKLNIPPS</sequence>
<dbReference type="InterPro" id="IPR024535">
    <property type="entry name" value="RHGA/B-epi-like_pectate_lyase"/>
</dbReference>
<dbReference type="Proteomes" id="UP000225706">
    <property type="component" value="Unassembled WGS sequence"/>
</dbReference>
<gene>
    <name evidence="2" type="ORF">AWC38_SpisGene7067</name>
</gene>
<keyword evidence="3" id="KW-1185">Reference proteome</keyword>
<dbReference type="SUPFAM" id="SSF51126">
    <property type="entry name" value="Pectin lyase-like"/>
    <property type="match status" value="1"/>
</dbReference>
<dbReference type="Pfam" id="PF12708">
    <property type="entry name" value="Pect-lyase_RHGA_epim"/>
    <property type="match status" value="1"/>
</dbReference>
<dbReference type="InterPro" id="IPR012334">
    <property type="entry name" value="Pectin_lyas_fold"/>
</dbReference>